<reference evidence="2 3" key="1">
    <citation type="journal article" date="2019" name="Nat. Microbiol.">
        <title>Mediterranean grassland soil C-N compound turnover is dependent on rainfall and depth, and is mediated by genomically divergent microorganisms.</title>
        <authorList>
            <person name="Diamond S."/>
            <person name="Andeer P.F."/>
            <person name="Li Z."/>
            <person name="Crits-Christoph A."/>
            <person name="Burstein D."/>
            <person name="Anantharaman K."/>
            <person name="Lane K.R."/>
            <person name="Thomas B.C."/>
            <person name="Pan C."/>
            <person name="Northen T.R."/>
            <person name="Banfield J.F."/>
        </authorList>
    </citation>
    <scope>NUCLEOTIDE SEQUENCE [LARGE SCALE GENOMIC DNA]</scope>
    <source>
        <strain evidence="2">WS_9</strain>
    </source>
</reference>
<feature type="region of interest" description="Disordered" evidence="1">
    <location>
        <begin position="27"/>
        <end position="61"/>
    </location>
</feature>
<dbReference type="EMBL" id="VBOZ01000010">
    <property type="protein sequence ID" value="TMQ66015.1"/>
    <property type="molecule type" value="Genomic_DNA"/>
</dbReference>
<organism evidence="2 3">
    <name type="scientific">Eiseniibacteriota bacterium</name>
    <dbReference type="NCBI Taxonomy" id="2212470"/>
    <lineage>
        <taxon>Bacteria</taxon>
        <taxon>Candidatus Eiseniibacteriota</taxon>
    </lineage>
</organism>
<protein>
    <submittedName>
        <fullName evidence="2">Uncharacterized protein</fullName>
    </submittedName>
</protein>
<dbReference type="Proteomes" id="UP000317691">
    <property type="component" value="Unassembled WGS sequence"/>
</dbReference>
<accession>A0A538TR04</accession>
<gene>
    <name evidence="2" type="ORF">E6K79_03925</name>
</gene>
<name>A0A538TR04_UNCEI</name>
<dbReference type="AlphaFoldDB" id="A0A538TR04"/>
<evidence type="ECO:0000313" key="3">
    <source>
        <dbReference type="Proteomes" id="UP000317691"/>
    </source>
</evidence>
<feature type="compositionally biased region" description="Polar residues" evidence="1">
    <location>
        <begin position="38"/>
        <end position="48"/>
    </location>
</feature>
<dbReference type="PROSITE" id="PS51257">
    <property type="entry name" value="PROKAR_LIPOPROTEIN"/>
    <property type="match status" value="1"/>
</dbReference>
<comment type="caution">
    <text evidence="2">The sequence shown here is derived from an EMBL/GenBank/DDBJ whole genome shotgun (WGS) entry which is preliminary data.</text>
</comment>
<proteinExistence type="predicted"/>
<sequence>MKKLLTITLVFVFALALVLAIGCAKKEQPATEGAGTETGMQQSTTPDTSAMPMDSTHMGGH</sequence>
<evidence type="ECO:0000256" key="1">
    <source>
        <dbReference type="SAM" id="MobiDB-lite"/>
    </source>
</evidence>
<evidence type="ECO:0000313" key="2">
    <source>
        <dbReference type="EMBL" id="TMQ66015.1"/>
    </source>
</evidence>